<proteinExistence type="predicted"/>
<reference evidence="2 3" key="1">
    <citation type="submission" date="2016-06" db="EMBL/GenBank/DDBJ databases">
        <title>Comparative genomics of the ectomycorrhizal sister species Rhizopogon vinicolor and Rhizopogon vesiculosus (Basidiomycota: Boletales) reveals a divergence of the mating type B locus.</title>
        <authorList>
            <consortium name="DOE Joint Genome Institute"/>
            <person name="Mujic A.B."/>
            <person name="Kuo A."/>
            <person name="Tritt A."/>
            <person name="Lipzen A."/>
            <person name="Chen C."/>
            <person name="Johnson J."/>
            <person name="Sharma A."/>
            <person name="Barry K."/>
            <person name="Grigoriev I.V."/>
            <person name="Spatafora J.W."/>
        </authorList>
    </citation>
    <scope>NUCLEOTIDE SEQUENCE [LARGE SCALE GENOMIC DNA]</scope>
    <source>
        <strain evidence="2 3">AM-OR11-026</strain>
    </source>
</reference>
<name>A0A1B7MHA7_9AGAM</name>
<evidence type="ECO:0000313" key="3">
    <source>
        <dbReference type="Proteomes" id="UP000092154"/>
    </source>
</evidence>
<protein>
    <submittedName>
        <fullName evidence="2">Uncharacterized protein</fullName>
    </submittedName>
</protein>
<dbReference type="AlphaFoldDB" id="A0A1B7MHA7"/>
<keyword evidence="3" id="KW-1185">Reference proteome</keyword>
<dbReference type="InParanoid" id="A0A1B7MHA7"/>
<keyword evidence="1" id="KW-0732">Signal</keyword>
<feature type="signal peptide" evidence="1">
    <location>
        <begin position="1"/>
        <end position="21"/>
    </location>
</feature>
<sequence>MRFFALTTMIMSVAVMTSAGGSDTQILGHACALTSSFVCGKLASHNNGIPFVYWCDSESIITEYEDCDCDTCCVDSSPVTAGAYCRI</sequence>
<gene>
    <name evidence="2" type="ORF">K503DRAFT_777119</name>
</gene>
<dbReference type="EMBL" id="KV449170">
    <property type="protein sequence ID" value="OAX31968.1"/>
    <property type="molecule type" value="Genomic_DNA"/>
</dbReference>
<dbReference type="Proteomes" id="UP000092154">
    <property type="component" value="Unassembled WGS sequence"/>
</dbReference>
<feature type="chain" id="PRO_5008597314" evidence="1">
    <location>
        <begin position="22"/>
        <end position="87"/>
    </location>
</feature>
<organism evidence="2 3">
    <name type="scientific">Rhizopogon vinicolor AM-OR11-026</name>
    <dbReference type="NCBI Taxonomy" id="1314800"/>
    <lineage>
        <taxon>Eukaryota</taxon>
        <taxon>Fungi</taxon>
        <taxon>Dikarya</taxon>
        <taxon>Basidiomycota</taxon>
        <taxon>Agaricomycotina</taxon>
        <taxon>Agaricomycetes</taxon>
        <taxon>Agaricomycetidae</taxon>
        <taxon>Boletales</taxon>
        <taxon>Suillineae</taxon>
        <taxon>Rhizopogonaceae</taxon>
        <taxon>Rhizopogon</taxon>
    </lineage>
</organism>
<evidence type="ECO:0000256" key="1">
    <source>
        <dbReference type="SAM" id="SignalP"/>
    </source>
</evidence>
<evidence type="ECO:0000313" key="2">
    <source>
        <dbReference type="EMBL" id="OAX31968.1"/>
    </source>
</evidence>
<accession>A0A1B7MHA7</accession>